<evidence type="ECO:0000256" key="7">
    <source>
        <dbReference type="PIRNR" id="PIRNR000368"/>
    </source>
</evidence>
<reference evidence="8 9" key="1">
    <citation type="submission" date="2015-07" db="EMBL/GenBank/DDBJ databases">
        <title>Draft genome sequences of 17 French Clostridium botulinum group III.</title>
        <authorList>
            <person name="Woudstra C."/>
            <person name="Le Marechal C."/>
            <person name="Souillard R."/>
            <person name="Bayon-Auboyer M.-H."/>
            <person name="Dessouter D."/>
            <person name="Fach P."/>
        </authorList>
    </citation>
    <scope>NUCLEOTIDE SEQUENCE [LARGE SCALE GENOMIC DNA]</scope>
    <source>
        <strain evidence="8 9">12LNRI-CD</strain>
    </source>
</reference>
<keyword evidence="2" id="KW-0004">4Fe-4S</keyword>
<dbReference type="Pfam" id="PF13353">
    <property type="entry name" value="Fer4_12"/>
    <property type="match status" value="1"/>
</dbReference>
<evidence type="ECO:0000313" key="8">
    <source>
        <dbReference type="EMBL" id="KOA81889.1"/>
    </source>
</evidence>
<dbReference type="SFLD" id="SFLDF00299">
    <property type="entry name" value="anaerobic_ribonucleoside-triph"/>
    <property type="match status" value="1"/>
</dbReference>
<evidence type="ECO:0000256" key="6">
    <source>
        <dbReference type="ARBA" id="ARBA00023014"/>
    </source>
</evidence>
<evidence type="ECO:0000256" key="2">
    <source>
        <dbReference type="ARBA" id="ARBA00022485"/>
    </source>
</evidence>
<keyword evidence="3" id="KW-0949">S-adenosyl-L-methionine</keyword>
<evidence type="ECO:0000256" key="1">
    <source>
        <dbReference type="ARBA" id="ARBA00001966"/>
    </source>
</evidence>
<dbReference type="Gene3D" id="3.20.20.70">
    <property type="entry name" value="Aldolase class I"/>
    <property type="match status" value="1"/>
</dbReference>
<proteinExistence type="inferred from homology"/>
<comment type="cofactor">
    <cofactor evidence="1">
        <name>[4Fe-4S] cluster</name>
        <dbReference type="ChEBI" id="CHEBI:49883"/>
    </cofactor>
</comment>
<dbReference type="AlphaFoldDB" id="A0A9Q1UW50"/>
<dbReference type="GO" id="GO:0046872">
    <property type="term" value="F:metal ion binding"/>
    <property type="evidence" value="ECO:0007669"/>
    <property type="project" value="UniProtKB-KW"/>
</dbReference>
<comment type="caution">
    <text evidence="8">The sequence shown here is derived from an EMBL/GenBank/DDBJ whole genome shotgun (WGS) entry which is preliminary data.</text>
</comment>
<gene>
    <name evidence="8" type="ORF">ADU74_13915</name>
</gene>
<dbReference type="PANTHER" id="PTHR30352:SF2">
    <property type="entry name" value="ANAEROBIC RIBONUCLEOSIDE-TRIPHOSPHATE REDUCTASE-ACTIVATING PROTEIN"/>
    <property type="match status" value="1"/>
</dbReference>
<evidence type="ECO:0000313" key="9">
    <source>
        <dbReference type="Proteomes" id="UP000037540"/>
    </source>
</evidence>
<evidence type="ECO:0000256" key="4">
    <source>
        <dbReference type="ARBA" id="ARBA00022723"/>
    </source>
</evidence>
<keyword evidence="7" id="KW-0560">Oxidoreductase</keyword>
<dbReference type="SFLD" id="SFLDG01063">
    <property type="entry name" value="activating_enzymes__group_1"/>
    <property type="match status" value="1"/>
</dbReference>
<organism evidence="8 9">
    <name type="scientific">Clostridium botulinum</name>
    <dbReference type="NCBI Taxonomy" id="1491"/>
    <lineage>
        <taxon>Bacteria</taxon>
        <taxon>Bacillati</taxon>
        <taxon>Bacillota</taxon>
        <taxon>Clostridia</taxon>
        <taxon>Eubacteriales</taxon>
        <taxon>Clostridiaceae</taxon>
        <taxon>Clostridium</taxon>
    </lineage>
</organism>
<dbReference type="RefSeq" id="WP_013720845.1">
    <property type="nucleotide sequence ID" value="NZ_LGVO01000037.1"/>
</dbReference>
<keyword evidence="4" id="KW-0479">Metal-binding</keyword>
<dbReference type="InterPro" id="IPR012837">
    <property type="entry name" value="NrdG"/>
</dbReference>
<protein>
    <recommendedName>
        <fullName evidence="7">Anaerobic ribonucleoside-triphosphate reductase-activating protein</fullName>
        <ecNumber evidence="7">1.97.1.-</ecNumber>
    </recommendedName>
</protein>
<evidence type="ECO:0000256" key="3">
    <source>
        <dbReference type="ARBA" id="ARBA00022691"/>
    </source>
</evidence>
<dbReference type="GO" id="GO:0051539">
    <property type="term" value="F:4 iron, 4 sulfur cluster binding"/>
    <property type="evidence" value="ECO:0007669"/>
    <property type="project" value="UniProtKB-KW"/>
</dbReference>
<accession>A0A9Q1UW50</accession>
<dbReference type="EC" id="1.97.1.-" evidence="7"/>
<dbReference type="PANTHER" id="PTHR30352">
    <property type="entry name" value="PYRUVATE FORMATE-LYASE-ACTIVATING ENZYME"/>
    <property type="match status" value="1"/>
</dbReference>
<dbReference type="EMBL" id="LGVR01000116">
    <property type="protein sequence ID" value="KOA81889.1"/>
    <property type="molecule type" value="Genomic_DNA"/>
</dbReference>
<comment type="similarity">
    <text evidence="7">Belongs to the organic radical-activating enzymes family.</text>
</comment>
<dbReference type="Proteomes" id="UP000037540">
    <property type="component" value="Unassembled WGS sequence"/>
</dbReference>
<dbReference type="InterPro" id="IPR007197">
    <property type="entry name" value="rSAM"/>
</dbReference>
<dbReference type="InterPro" id="IPR034457">
    <property type="entry name" value="Organic_radical-activating"/>
</dbReference>
<dbReference type="SUPFAM" id="SSF102114">
    <property type="entry name" value="Radical SAM enzymes"/>
    <property type="match status" value="1"/>
</dbReference>
<keyword evidence="5" id="KW-0408">Iron</keyword>
<dbReference type="NCBIfam" id="TIGR02491">
    <property type="entry name" value="NrdG"/>
    <property type="match status" value="1"/>
</dbReference>
<name>A0A9Q1UW50_CLOBO</name>
<comment type="function">
    <text evidence="7">Activation of anaerobic ribonucleoside-triphosphate reductase under anaerobic conditions by generation of an organic free radical, using S-adenosylmethionine and reduced flavodoxin as cosubstrates to produce 5'-deoxy-adenosine.</text>
</comment>
<dbReference type="GO" id="GO:0043365">
    <property type="term" value="F:[formate-C-acetyltransferase]-activating enzyme activity"/>
    <property type="evidence" value="ECO:0007669"/>
    <property type="project" value="InterPro"/>
</dbReference>
<sequence length="169" mass="19835">MHYTKIIECDTNNGDGFRVSLFVSGCNKIPKCKNCHNKTLWNFNYGQQYTQQTEDMIIKLLSKEYISGLSIIGGEPTDNLKENWLHQLVKRVRKELPNKTIYCWTGYKFENLIFNETKLKFIEQLDMLRDGEYIEELKDLSQYLGGSFNQRIIDVQKSLKQGKVVLYDC</sequence>
<keyword evidence="6" id="KW-0411">Iron-sulfur</keyword>
<dbReference type="SFLD" id="SFLDS00029">
    <property type="entry name" value="Radical_SAM"/>
    <property type="match status" value="1"/>
</dbReference>
<dbReference type="InterPro" id="IPR058240">
    <property type="entry name" value="rSAM_sf"/>
</dbReference>
<dbReference type="InterPro" id="IPR013785">
    <property type="entry name" value="Aldolase_TIM"/>
</dbReference>
<dbReference type="PIRSF" id="PIRSF000368">
    <property type="entry name" value="NrdG"/>
    <property type="match status" value="1"/>
</dbReference>
<dbReference type="SFLD" id="SFLDG01066">
    <property type="entry name" value="organic_radical-activating_enz"/>
    <property type="match status" value="1"/>
</dbReference>
<evidence type="ECO:0000256" key="5">
    <source>
        <dbReference type="ARBA" id="ARBA00023004"/>
    </source>
</evidence>
<dbReference type="GO" id="GO:0004748">
    <property type="term" value="F:ribonucleoside-diphosphate reductase activity, thioredoxin disulfide as acceptor"/>
    <property type="evidence" value="ECO:0007669"/>
    <property type="project" value="TreeGrafter"/>
</dbReference>